<evidence type="ECO:0000256" key="4">
    <source>
        <dbReference type="ARBA" id="ARBA00022475"/>
    </source>
</evidence>
<comment type="subcellular location">
    <subcellularLocation>
        <location evidence="1">Cell membrane</location>
        <topology evidence="1">Multi-pass membrane protein</topology>
    </subcellularLocation>
</comment>
<proteinExistence type="predicted"/>
<dbReference type="InterPro" id="IPR006153">
    <property type="entry name" value="Cation/H_exchanger_TM"/>
</dbReference>
<keyword evidence="8 9" id="KW-0472">Membrane</keyword>
<dbReference type="GO" id="GO:0005886">
    <property type="term" value="C:plasma membrane"/>
    <property type="evidence" value="ECO:0007669"/>
    <property type="project" value="UniProtKB-SubCell"/>
</dbReference>
<organism evidence="11 12">
    <name type="scientific">Azohydromonas caseinilytica</name>
    <dbReference type="NCBI Taxonomy" id="2728836"/>
    <lineage>
        <taxon>Bacteria</taxon>
        <taxon>Pseudomonadati</taxon>
        <taxon>Pseudomonadota</taxon>
        <taxon>Betaproteobacteria</taxon>
        <taxon>Burkholderiales</taxon>
        <taxon>Sphaerotilaceae</taxon>
        <taxon>Azohydromonas</taxon>
    </lineage>
</organism>
<reference evidence="11 12" key="1">
    <citation type="submission" date="2020-04" db="EMBL/GenBank/DDBJ databases">
        <title>Azohydromonas sp. isolated from soil.</title>
        <authorList>
            <person name="Dahal R.H."/>
        </authorList>
    </citation>
    <scope>NUCLEOTIDE SEQUENCE [LARGE SCALE GENOMIC DNA]</scope>
    <source>
        <strain evidence="11 12">G-1-1-14</strain>
    </source>
</reference>
<keyword evidence="6 9" id="KW-1133">Transmembrane helix</keyword>
<feature type="transmembrane region" description="Helical" evidence="9">
    <location>
        <begin position="33"/>
        <end position="51"/>
    </location>
</feature>
<feature type="transmembrane region" description="Helical" evidence="9">
    <location>
        <begin position="225"/>
        <end position="243"/>
    </location>
</feature>
<dbReference type="RefSeq" id="WP_169163493.1">
    <property type="nucleotide sequence ID" value="NZ_JABBFW010000035.1"/>
</dbReference>
<evidence type="ECO:0000256" key="8">
    <source>
        <dbReference type="ARBA" id="ARBA00023136"/>
    </source>
</evidence>
<dbReference type="Gene3D" id="1.20.1530.20">
    <property type="match status" value="1"/>
</dbReference>
<feature type="transmembrane region" description="Helical" evidence="9">
    <location>
        <begin position="193"/>
        <end position="218"/>
    </location>
</feature>
<comment type="caution">
    <text evidence="11">The sequence shown here is derived from an EMBL/GenBank/DDBJ whole genome shotgun (WGS) entry which is preliminary data.</text>
</comment>
<dbReference type="AlphaFoldDB" id="A0A848FHH2"/>
<keyword evidence="7" id="KW-0406">Ion transport</keyword>
<dbReference type="EMBL" id="JABBFW010000035">
    <property type="protein sequence ID" value="NML18596.1"/>
    <property type="molecule type" value="Genomic_DNA"/>
</dbReference>
<evidence type="ECO:0000256" key="9">
    <source>
        <dbReference type="SAM" id="Phobius"/>
    </source>
</evidence>
<dbReference type="PANTHER" id="PTHR32507">
    <property type="entry name" value="NA(+)/H(+) ANTIPORTER 1"/>
    <property type="match status" value="1"/>
</dbReference>
<keyword evidence="12" id="KW-1185">Reference proteome</keyword>
<dbReference type="Proteomes" id="UP000574067">
    <property type="component" value="Unassembled WGS sequence"/>
</dbReference>
<dbReference type="Pfam" id="PF00999">
    <property type="entry name" value="Na_H_Exchanger"/>
    <property type="match status" value="1"/>
</dbReference>
<dbReference type="PANTHER" id="PTHR32507:SF8">
    <property type="entry name" value="CNH1P"/>
    <property type="match status" value="1"/>
</dbReference>
<gene>
    <name evidence="11" type="ORF">HHL10_26875</name>
</gene>
<evidence type="ECO:0000313" key="12">
    <source>
        <dbReference type="Proteomes" id="UP000574067"/>
    </source>
</evidence>
<evidence type="ECO:0000256" key="7">
    <source>
        <dbReference type="ARBA" id="ARBA00023065"/>
    </source>
</evidence>
<accession>A0A848FHH2</accession>
<feature type="transmembrane region" description="Helical" evidence="9">
    <location>
        <begin position="326"/>
        <end position="344"/>
    </location>
</feature>
<feature type="transmembrane region" description="Helical" evidence="9">
    <location>
        <begin position="387"/>
        <end position="413"/>
    </location>
</feature>
<name>A0A848FHH2_9BURK</name>
<dbReference type="InterPro" id="IPR038770">
    <property type="entry name" value="Na+/solute_symporter_sf"/>
</dbReference>
<evidence type="ECO:0000256" key="1">
    <source>
        <dbReference type="ARBA" id="ARBA00004651"/>
    </source>
</evidence>
<feature type="transmembrane region" description="Helical" evidence="9">
    <location>
        <begin position="93"/>
        <end position="114"/>
    </location>
</feature>
<dbReference type="GO" id="GO:1902600">
    <property type="term" value="P:proton transmembrane transport"/>
    <property type="evidence" value="ECO:0007669"/>
    <property type="project" value="InterPro"/>
</dbReference>
<dbReference type="GO" id="GO:0015297">
    <property type="term" value="F:antiporter activity"/>
    <property type="evidence" value="ECO:0007669"/>
    <property type="project" value="UniProtKB-KW"/>
</dbReference>
<sequence>MFATWCLLIGSLLVAMGLSNTLLKRLPVSAAALYLAIGYILGPEVAGFINLSLTEDAVLIEHLTEIAVLVSLFAVGLRLRVHLDDPLWRAPVLLASVAMLLTIAFITALGYWGLGLSLGAAVLLAAVLAPTDPVLASEVQVEQVGDRDRLRFSLTGEGGLNDGAAFPFVMLALGLLGLHELGTGGWRWWLVDVLWAVSMGLLVGWFLGTGFARAVAWLRRERMQALGMESFLSLGLIALAYGVDVKLKAYGFLAVFTAGLAMRHVEHLDNPEKPSDETVVEPEKQHYIAPAALEFALDLEKLVELTVMLLVGSLLSTSAFTWQSVGVAAALLLVARPVAVWLTTRHLRWTPMQRALAAWFGVRGVGSMYYLAYAVSHGAFTPDTPEVADAVLVTIALSVLLHGSTATPIMAVYQRRLKRRQFTPASPPR</sequence>
<evidence type="ECO:0000313" key="11">
    <source>
        <dbReference type="EMBL" id="NML18596.1"/>
    </source>
</evidence>
<protein>
    <submittedName>
        <fullName evidence="11">Sodium:proton antiporter</fullName>
    </submittedName>
</protein>
<keyword evidence="2" id="KW-0813">Transport</keyword>
<evidence type="ECO:0000259" key="10">
    <source>
        <dbReference type="Pfam" id="PF00999"/>
    </source>
</evidence>
<keyword evidence="5 9" id="KW-0812">Transmembrane</keyword>
<evidence type="ECO:0000256" key="3">
    <source>
        <dbReference type="ARBA" id="ARBA00022449"/>
    </source>
</evidence>
<evidence type="ECO:0000256" key="6">
    <source>
        <dbReference type="ARBA" id="ARBA00022989"/>
    </source>
</evidence>
<keyword evidence="3" id="KW-0050">Antiport</keyword>
<feature type="domain" description="Cation/H+ exchanger transmembrane" evidence="10">
    <location>
        <begin position="18"/>
        <end position="411"/>
    </location>
</feature>
<evidence type="ECO:0000256" key="2">
    <source>
        <dbReference type="ARBA" id="ARBA00022448"/>
    </source>
</evidence>
<keyword evidence="4" id="KW-1003">Cell membrane</keyword>
<feature type="transmembrane region" description="Helical" evidence="9">
    <location>
        <begin position="356"/>
        <end position="375"/>
    </location>
</feature>
<evidence type="ECO:0000256" key="5">
    <source>
        <dbReference type="ARBA" id="ARBA00022692"/>
    </source>
</evidence>
<feature type="transmembrane region" description="Helical" evidence="9">
    <location>
        <begin position="63"/>
        <end position="81"/>
    </location>
</feature>